<reference evidence="1 2" key="1">
    <citation type="journal article" date="2024" name="Curr. Microbiol.">
        <title>Luteibacter sahnii sp. nov., A Novel Yellow-Colored Xanthomonadin Pigment Producing Probiotic Bacterium from Healthy Rice Seed Microbiome.</title>
        <authorList>
            <person name="Jaiswal G."/>
            <person name="Rana R."/>
            <person name="Nayak P.K."/>
            <person name="Chouhan R."/>
            <person name="Gandhi S.G."/>
            <person name="Patel H.K."/>
            <person name="Patil P.B."/>
        </authorList>
    </citation>
    <scope>NUCLEOTIDE SEQUENCE [LARGE SCALE GENOMIC DNA]</scope>
    <source>
        <strain evidence="1 2">PPL201</strain>
    </source>
</reference>
<dbReference type="Proteomes" id="UP001528850">
    <property type="component" value="Unassembled WGS sequence"/>
</dbReference>
<protein>
    <recommendedName>
        <fullName evidence="3">Phasin domain-containing protein</fullName>
    </recommendedName>
</protein>
<gene>
    <name evidence="1" type="ORF">P3W24_05380</name>
</gene>
<dbReference type="EMBL" id="JARJJS010000001">
    <property type="protein sequence ID" value="MDF4024395.1"/>
    <property type="molecule type" value="Genomic_DNA"/>
</dbReference>
<evidence type="ECO:0000313" key="1">
    <source>
        <dbReference type="EMBL" id="MDF4024395.1"/>
    </source>
</evidence>
<proteinExistence type="predicted"/>
<comment type="caution">
    <text evidence="1">The sequence shown here is derived from an EMBL/GenBank/DDBJ whole genome shotgun (WGS) entry which is preliminary data.</text>
</comment>
<accession>A0ABT6B8G9</accession>
<name>A0ABT6B8G9_9GAMM</name>
<evidence type="ECO:0000313" key="2">
    <source>
        <dbReference type="Proteomes" id="UP001528850"/>
    </source>
</evidence>
<evidence type="ECO:0008006" key="3">
    <source>
        <dbReference type="Google" id="ProtNLM"/>
    </source>
</evidence>
<sequence>MNTPPRESTNLSADAQACLSRAALAHTAMEHAAQNVTLAADALRRYAKFSRPGQPSAHIVQLRQNQAAARMASVQARQAFAVAAQAFFRASGSTLPPGVTLESFVRMWIHHAS</sequence>
<organism evidence="1 2">
    <name type="scientific">Luteibacter sahnii</name>
    <dbReference type="NCBI Taxonomy" id="3021977"/>
    <lineage>
        <taxon>Bacteria</taxon>
        <taxon>Pseudomonadati</taxon>
        <taxon>Pseudomonadota</taxon>
        <taxon>Gammaproteobacteria</taxon>
        <taxon>Lysobacterales</taxon>
        <taxon>Rhodanobacteraceae</taxon>
        <taxon>Luteibacter</taxon>
    </lineage>
</organism>
<keyword evidence="2" id="KW-1185">Reference proteome</keyword>